<evidence type="ECO:0000313" key="2">
    <source>
        <dbReference type="EMBL" id="ROW09464.1"/>
    </source>
</evidence>
<sequence>MEDQGPGVLPPPATLEPISRPSSTSTTASQTQQLPGISSIAAAAAAAAAATSSPQLSDECTSASTISISICDVFNTNISSGCDKWWPWR</sequence>
<feature type="compositionally biased region" description="Low complexity" evidence="1">
    <location>
        <begin position="22"/>
        <end position="33"/>
    </location>
</feature>
<dbReference type="Proteomes" id="UP000283895">
    <property type="component" value="Unassembled WGS sequence"/>
</dbReference>
<name>A0A423X0Y9_9PEZI</name>
<proteinExistence type="predicted"/>
<protein>
    <submittedName>
        <fullName evidence="2">Uncharacterized protein</fullName>
    </submittedName>
</protein>
<gene>
    <name evidence="2" type="ORF">VMCG_02223</name>
</gene>
<dbReference type="AlphaFoldDB" id="A0A423X0Y9"/>
<dbReference type="EMBL" id="LKEA01000004">
    <property type="protein sequence ID" value="ROW09464.1"/>
    <property type="molecule type" value="Genomic_DNA"/>
</dbReference>
<comment type="caution">
    <text evidence="2">The sequence shown here is derived from an EMBL/GenBank/DDBJ whole genome shotgun (WGS) entry which is preliminary data.</text>
</comment>
<evidence type="ECO:0000256" key="1">
    <source>
        <dbReference type="SAM" id="MobiDB-lite"/>
    </source>
</evidence>
<reference evidence="2 3" key="1">
    <citation type="submission" date="2015-09" db="EMBL/GenBank/DDBJ databases">
        <title>Host preference determinants of Valsa canker pathogens revealed by comparative genomics.</title>
        <authorList>
            <person name="Yin Z."/>
            <person name="Huang L."/>
        </authorList>
    </citation>
    <scope>NUCLEOTIDE SEQUENCE [LARGE SCALE GENOMIC DNA]</scope>
    <source>
        <strain evidence="2 3">03-1</strain>
    </source>
</reference>
<organism evidence="2 3">
    <name type="scientific">Cytospora schulzeri</name>
    <dbReference type="NCBI Taxonomy" id="448051"/>
    <lineage>
        <taxon>Eukaryota</taxon>
        <taxon>Fungi</taxon>
        <taxon>Dikarya</taxon>
        <taxon>Ascomycota</taxon>
        <taxon>Pezizomycotina</taxon>
        <taxon>Sordariomycetes</taxon>
        <taxon>Sordariomycetidae</taxon>
        <taxon>Diaporthales</taxon>
        <taxon>Cytosporaceae</taxon>
        <taxon>Cytospora</taxon>
    </lineage>
</organism>
<feature type="region of interest" description="Disordered" evidence="1">
    <location>
        <begin position="1"/>
        <end position="34"/>
    </location>
</feature>
<evidence type="ECO:0000313" key="3">
    <source>
        <dbReference type="Proteomes" id="UP000283895"/>
    </source>
</evidence>
<accession>A0A423X0Y9</accession>
<keyword evidence="3" id="KW-1185">Reference proteome</keyword>